<reference evidence="1 2" key="1">
    <citation type="journal article" name="Front. Microbiol.">
        <title>Sugar Metabolism of the First Thermophilic Planctomycete Thermogutta terrifontis: Comparative Genomic and Transcriptomic Approaches.</title>
        <authorList>
            <person name="Elcheninov A.G."/>
            <person name="Menzel P."/>
            <person name="Gudbergsdottir S.R."/>
            <person name="Slesarev A.I."/>
            <person name="Kadnikov V.V."/>
            <person name="Krogh A."/>
            <person name="Bonch-Osmolovskaya E.A."/>
            <person name="Peng X."/>
            <person name="Kublanov I.V."/>
        </authorList>
    </citation>
    <scope>NUCLEOTIDE SEQUENCE [LARGE SCALE GENOMIC DNA]</scope>
    <source>
        <strain evidence="1 2">R1</strain>
    </source>
</reference>
<dbReference type="EMBL" id="CP018477">
    <property type="protein sequence ID" value="ASV75856.1"/>
    <property type="molecule type" value="Genomic_DNA"/>
</dbReference>
<gene>
    <name evidence="1" type="ORF">THTE_3254</name>
</gene>
<dbReference type="AlphaFoldDB" id="A0A286RIU1"/>
<accession>A0A286RIU1</accession>
<protein>
    <submittedName>
        <fullName evidence="1">Uncharacterized protein</fullName>
    </submittedName>
</protein>
<proteinExistence type="predicted"/>
<dbReference type="KEGG" id="ttf:THTE_3254"/>
<organism evidence="1 2">
    <name type="scientific">Thermogutta terrifontis</name>
    <dbReference type="NCBI Taxonomy" id="1331910"/>
    <lineage>
        <taxon>Bacteria</taxon>
        <taxon>Pseudomonadati</taxon>
        <taxon>Planctomycetota</taxon>
        <taxon>Planctomycetia</taxon>
        <taxon>Pirellulales</taxon>
        <taxon>Thermoguttaceae</taxon>
        <taxon>Thermogutta</taxon>
    </lineage>
</organism>
<evidence type="ECO:0000313" key="1">
    <source>
        <dbReference type="EMBL" id="ASV75856.1"/>
    </source>
</evidence>
<dbReference type="Proteomes" id="UP000215086">
    <property type="component" value="Chromosome"/>
</dbReference>
<evidence type="ECO:0000313" key="2">
    <source>
        <dbReference type="Proteomes" id="UP000215086"/>
    </source>
</evidence>
<name>A0A286RIU1_9BACT</name>
<keyword evidence="2" id="KW-1185">Reference proteome</keyword>
<sequence length="45" mass="4716">MPVIREEIDAFAAADAVTTGCSSTEQVASYGRGHTLSIVMTGCLR</sequence>